<name>X1HUY7_9ZZZZ</name>
<evidence type="ECO:0000313" key="1">
    <source>
        <dbReference type="EMBL" id="GAH57634.1"/>
    </source>
</evidence>
<dbReference type="AlphaFoldDB" id="X1HUY7"/>
<accession>X1HUY7</accession>
<proteinExistence type="predicted"/>
<protein>
    <submittedName>
        <fullName evidence="1">Uncharacterized protein</fullName>
    </submittedName>
</protein>
<organism evidence="1">
    <name type="scientific">marine sediment metagenome</name>
    <dbReference type="NCBI Taxonomy" id="412755"/>
    <lineage>
        <taxon>unclassified sequences</taxon>
        <taxon>metagenomes</taxon>
        <taxon>ecological metagenomes</taxon>
    </lineage>
</organism>
<reference evidence="1" key="1">
    <citation type="journal article" date="2014" name="Front. Microbiol.">
        <title>High frequency of phylogenetically diverse reductive dehalogenase-homologous genes in deep subseafloor sedimentary metagenomes.</title>
        <authorList>
            <person name="Kawai M."/>
            <person name="Futagami T."/>
            <person name="Toyoda A."/>
            <person name="Takaki Y."/>
            <person name="Nishi S."/>
            <person name="Hori S."/>
            <person name="Arai W."/>
            <person name="Tsubouchi T."/>
            <person name="Morono Y."/>
            <person name="Uchiyama I."/>
            <person name="Ito T."/>
            <person name="Fujiyama A."/>
            <person name="Inagaki F."/>
            <person name="Takami H."/>
        </authorList>
    </citation>
    <scope>NUCLEOTIDE SEQUENCE</scope>
    <source>
        <strain evidence="1">Expedition CK06-06</strain>
    </source>
</reference>
<gene>
    <name evidence="1" type="ORF">S03H2_28561</name>
</gene>
<comment type="caution">
    <text evidence="1">The sequence shown here is derived from an EMBL/GenBank/DDBJ whole genome shotgun (WGS) entry which is preliminary data.</text>
</comment>
<dbReference type="EMBL" id="BARU01017209">
    <property type="protein sequence ID" value="GAH57634.1"/>
    <property type="molecule type" value="Genomic_DNA"/>
</dbReference>
<feature type="non-terminal residue" evidence="1">
    <location>
        <position position="1"/>
    </location>
</feature>
<sequence length="58" mass="6664">YYKITTAIELFTAFDSIYKTKLTIGEIVKNMITTSTRVGNDDFSENLVEQLKKLSKIE</sequence>